<dbReference type="AlphaFoldDB" id="A0A7M5TQD8"/>
<evidence type="ECO:0000256" key="1">
    <source>
        <dbReference type="ARBA" id="ARBA00022737"/>
    </source>
</evidence>
<feature type="region of interest" description="Disordered" evidence="2">
    <location>
        <begin position="468"/>
        <end position="495"/>
    </location>
</feature>
<dbReference type="Proteomes" id="UP000594262">
    <property type="component" value="Unplaced"/>
</dbReference>
<accession>A0A7M5TQD8</accession>
<dbReference type="SMART" id="SM00698">
    <property type="entry name" value="MORN"/>
    <property type="match status" value="8"/>
</dbReference>
<dbReference type="EnsemblMetazoa" id="CLYHEMT000297.1">
    <property type="protein sequence ID" value="CLYHEMP000297.1"/>
    <property type="gene ID" value="CLYHEMG000297"/>
</dbReference>
<evidence type="ECO:0000313" key="4">
    <source>
        <dbReference type="Proteomes" id="UP000594262"/>
    </source>
</evidence>
<organism evidence="3 4">
    <name type="scientific">Clytia hemisphaerica</name>
    <dbReference type="NCBI Taxonomy" id="252671"/>
    <lineage>
        <taxon>Eukaryota</taxon>
        <taxon>Metazoa</taxon>
        <taxon>Cnidaria</taxon>
        <taxon>Hydrozoa</taxon>
        <taxon>Hydroidolina</taxon>
        <taxon>Leptothecata</taxon>
        <taxon>Obeliida</taxon>
        <taxon>Clytiidae</taxon>
        <taxon>Clytia</taxon>
    </lineage>
</organism>
<dbReference type="PANTHER" id="PTHR23084:SF263">
    <property type="entry name" value="MORN REPEAT-CONTAINING PROTEIN 1"/>
    <property type="match status" value="1"/>
</dbReference>
<dbReference type="PANTHER" id="PTHR23084">
    <property type="entry name" value="PHOSPHATIDYLINOSITOL-4-PHOSPHATE 5-KINASE RELATED"/>
    <property type="match status" value="1"/>
</dbReference>
<proteinExistence type="predicted"/>
<dbReference type="Pfam" id="PF02493">
    <property type="entry name" value="MORN"/>
    <property type="match status" value="8"/>
</dbReference>
<evidence type="ECO:0000256" key="2">
    <source>
        <dbReference type="SAM" id="MobiDB-lite"/>
    </source>
</evidence>
<dbReference type="SUPFAM" id="SSF82185">
    <property type="entry name" value="Histone H3 K4-specific methyltransferase SET7/9 N-terminal domain"/>
    <property type="match status" value="2"/>
</dbReference>
<feature type="region of interest" description="Disordered" evidence="2">
    <location>
        <begin position="283"/>
        <end position="311"/>
    </location>
</feature>
<protein>
    <submittedName>
        <fullName evidence="3">Uncharacterized protein</fullName>
    </submittedName>
</protein>
<feature type="region of interest" description="Disordered" evidence="2">
    <location>
        <begin position="347"/>
        <end position="390"/>
    </location>
</feature>
<keyword evidence="1" id="KW-0677">Repeat</keyword>
<dbReference type="OrthoDB" id="423343at2759"/>
<sequence length="554" mass="62241">MSCTTLQATTSSERQKFTGCTTIDVQSGYVGEIKHNLRDGYGTYTYENSFFRFEGEWKEGLKNGFGKFKMRDGSYYEGEFNEGEIHGTGTRYWSHNQNVYEGQFDQGEMNGMGVMKFGNGDQYEGQWADNKMQGEGTFKYANGDVYKGTFYKHKRHGEGGWNSNEGEKYTGGWINNMKHGNGKFHFKDGSIYEGQWKADLMNGEGTLRHFSGLVYCGLWTNDRPLFEPALMQVDDITDDVIYVDQNDVIFSLDVRCLTEDGDVVTESGRVLKITAGIRLQEKPVAPKPPSAKTPHNTLTVEESENSEVEKRDTPFGFQVEPYPICFKSKESSPNSPSNDVVTAATYNGENEVENRNTPTFEVTSDEKRDSIANEGDSPTLKNSEGEMRANSIIGLSQRTEDGRTRFQSLMLPPSVAADTFPGILSPDIAVVDTRKSNRTGPRRVTESSVTKLSEVKRLNKDLEKVTDLEGVAGRDGSGGSMASGKKKRNRASRQEDRIEDIIDRRFCKPGEYVIIIEDNTESPYLDIRLPPVFIRLVVQPIVRKTKSRTESNKK</sequence>
<dbReference type="InterPro" id="IPR003409">
    <property type="entry name" value="MORN"/>
</dbReference>
<reference evidence="3" key="1">
    <citation type="submission" date="2021-01" db="UniProtKB">
        <authorList>
            <consortium name="EnsemblMetazoa"/>
        </authorList>
    </citation>
    <scope>IDENTIFICATION</scope>
</reference>
<name>A0A7M5TQD8_9CNID</name>
<keyword evidence="4" id="KW-1185">Reference proteome</keyword>
<dbReference type="Gene3D" id="2.20.110.10">
    <property type="entry name" value="Histone H3 K4-specific methyltransferase SET7/9 N-terminal domain"/>
    <property type="match status" value="2"/>
</dbReference>
<evidence type="ECO:0000313" key="3">
    <source>
        <dbReference type="EnsemblMetazoa" id="CLYHEMP000297.1"/>
    </source>
</evidence>